<proteinExistence type="predicted"/>
<keyword evidence="2" id="KW-1185">Reference proteome</keyword>
<organism evidence="1 2">
    <name type="scientific">Granulosicoccus antarcticus IMCC3135</name>
    <dbReference type="NCBI Taxonomy" id="1192854"/>
    <lineage>
        <taxon>Bacteria</taxon>
        <taxon>Pseudomonadati</taxon>
        <taxon>Pseudomonadota</taxon>
        <taxon>Gammaproteobacteria</taxon>
        <taxon>Chromatiales</taxon>
        <taxon>Granulosicoccaceae</taxon>
        <taxon>Granulosicoccus</taxon>
    </lineage>
</organism>
<dbReference type="AlphaFoldDB" id="A0A2Z2NU08"/>
<dbReference type="KEGG" id="gai:IMCC3135_02405"/>
<sequence length="58" mass="6974">MAEAVVYEGVRARFFLLRRGFDSAKSYDFEESYMCWILLPNCQRLLLKPMVEQMKTEY</sequence>
<name>A0A2Z2NU08_9GAMM</name>
<gene>
    <name evidence="1" type="ORF">IMCC3135_02405</name>
</gene>
<dbReference type="Proteomes" id="UP000250079">
    <property type="component" value="Chromosome"/>
</dbReference>
<dbReference type="EMBL" id="CP018632">
    <property type="protein sequence ID" value="ASJ70594.1"/>
    <property type="molecule type" value="Genomic_DNA"/>
</dbReference>
<reference evidence="1 2" key="1">
    <citation type="submission" date="2016-12" db="EMBL/GenBank/DDBJ databases">
        <authorList>
            <person name="Song W.-J."/>
            <person name="Kurnit D.M."/>
        </authorList>
    </citation>
    <scope>NUCLEOTIDE SEQUENCE [LARGE SCALE GENOMIC DNA]</scope>
    <source>
        <strain evidence="1 2">IMCC3135</strain>
    </source>
</reference>
<accession>A0A2Z2NU08</accession>
<protein>
    <submittedName>
        <fullName evidence="1">Uncharacterized protein</fullName>
    </submittedName>
</protein>
<evidence type="ECO:0000313" key="2">
    <source>
        <dbReference type="Proteomes" id="UP000250079"/>
    </source>
</evidence>
<evidence type="ECO:0000313" key="1">
    <source>
        <dbReference type="EMBL" id="ASJ70594.1"/>
    </source>
</evidence>